<gene>
    <name evidence="3" type="ORF">L3Y34_005339</name>
</gene>
<keyword evidence="2" id="KW-1133">Transmembrane helix</keyword>
<sequence>MDYLTIAKIAKDIAVAIHKADKEMKERLKKMLKHRTLEDISVLHTMLERVAESTNQKLKIDFEKHRIPERIEKIGYLVNGSHGHYFAGTNGDGKDYTIFTCLRNEGYWMNKQRTACAGGAVAGLLLLGAPTVYMGFIIADMQKHLREMEKDLAFIAEEIESIFDQTNSLMLANVV</sequence>
<evidence type="ECO:0000313" key="4">
    <source>
        <dbReference type="Proteomes" id="UP000827892"/>
    </source>
</evidence>
<dbReference type="EMBL" id="CP090894">
    <property type="protein sequence ID" value="ULT97454.1"/>
    <property type="molecule type" value="Genomic_DNA"/>
</dbReference>
<protein>
    <submittedName>
        <fullName evidence="3">Uncharacterized protein</fullName>
    </submittedName>
</protein>
<proteinExistence type="predicted"/>
<keyword evidence="1" id="KW-0175">Coiled coil</keyword>
<reference evidence="3 4" key="1">
    <citation type="submission" date="2022-05" db="EMBL/GenBank/DDBJ databases">
        <title>Chromosome-level reference genomes for two strains of Caenorhabditis briggsae: an improved platform for comparative genomics.</title>
        <authorList>
            <person name="Stevens L."/>
            <person name="Andersen E.C."/>
        </authorList>
    </citation>
    <scope>NUCLEOTIDE SEQUENCE [LARGE SCALE GENOMIC DNA]</scope>
    <source>
        <strain evidence="3">QX1410_ONT</strain>
        <tissue evidence="3">Whole-organism</tissue>
    </source>
</reference>
<dbReference type="Proteomes" id="UP000827892">
    <property type="component" value="Chromosome IV"/>
</dbReference>
<accession>A0AAE9D7G4</accession>
<evidence type="ECO:0000256" key="2">
    <source>
        <dbReference type="SAM" id="Phobius"/>
    </source>
</evidence>
<feature type="transmembrane region" description="Helical" evidence="2">
    <location>
        <begin position="117"/>
        <end position="139"/>
    </location>
</feature>
<keyword evidence="2" id="KW-0472">Membrane</keyword>
<feature type="coiled-coil region" evidence="1">
    <location>
        <begin position="138"/>
        <end position="165"/>
    </location>
</feature>
<evidence type="ECO:0000313" key="3">
    <source>
        <dbReference type="EMBL" id="ULT97454.1"/>
    </source>
</evidence>
<organism evidence="3 4">
    <name type="scientific">Caenorhabditis briggsae</name>
    <dbReference type="NCBI Taxonomy" id="6238"/>
    <lineage>
        <taxon>Eukaryota</taxon>
        <taxon>Metazoa</taxon>
        <taxon>Ecdysozoa</taxon>
        <taxon>Nematoda</taxon>
        <taxon>Chromadorea</taxon>
        <taxon>Rhabditida</taxon>
        <taxon>Rhabditina</taxon>
        <taxon>Rhabditomorpha</taxon>
        <taxon>Rhabditoidea</taxon>
        <taxon>Rhabditidae</taxon>
        <taxon>Peloderinae</taxon>
        <taxon>Caenorhabditis</taxon>
    </lineage>
</organism>
<keyword evidence="2" id="KW-0812">Transmembrane</keyword>
<dbReference type="AlphaFoldDB" id="A0AAE9D7G4"/>
<name>A0AAE9D7G4_CAEBR</name>
<evidence type="ECO:0000256" key="1">
    <source>
        <dbReference type="SAM" id="Coils"/>
    </source>
</evidence>